<evidence type="ECO:0000313" key="4">
    <source>
        <dbReference type="EMBL" id="GIE53799.1"/>
    </source>
</evidence>
<dbReference type="GO" id="GO:0000160">
    <property type="term" value="P:phosphorelay signal transduction system"/>
    <property type="evidence" value="ECO:0007669"/>
    <property type="project" value="InterPro"/>
</dbReference>
<evidence type="ECO:0000256" key="1">
    <source>
        <dbReference type="ARBA" id="ARBA00023125"/>
    </source>
</evidence>
<dbReference type="InterPro" id="IPR036388">
    <property type="entry name" value="WH-like_DNA-bd_sf"/>
</dbReference>
<dbReference type="InterPro" id="IPR001789">
    <property type="entry name" value="Sig_transdc_resp-reg_receiver"/>
</dbReference>
<protein>
    <recommendedName>
        <fullName evidence="3">Response regulatory domain-containing protein</fullName>
    </recommendedName>
</protein>
<dbReference type="Proteomes" id="UP000647172">
    <property type="component" value="Unassembled WGS sequence"/>
</dbReference>
<reference evidence="4" key="1">
    <citation type="submission" date="2021-01" db="EMBL/GenBank/DDBJ databases">
        <title>Whole genome shotgun sequence of Actinoplanes nipponensis NBRC 14063.</title>
        <authorList>
            <person name="Komaki H."/>
            <person name="Tamura T."/>
        </authorList>
    </citation>
    <scope>NUCLEOTIDE SEQUENCE</scope>
    <source>
        <strain evidence="4">NBRC 14063</strain>
    </source>
</reference>
<dbReference type="Gene3D" id="3.40.50.2300">
    <property type="match status" value="1"/>
</dbReference>
<evidence type="ECO:0000259" key="3">
    <source>
        <dbReference type="PROSITE" id="PS50110"/>
    </source>
</evidence>
<proteinExistence type="predicted"/>
<dbReference type="EMBL" id="BOMQ01000089">
    <property type="protein sequence ID" value="GIE53799.1"/>
    <property type="molecule type" value="Genomic_DNA"/>
</dbReference>
<dbReference type="SMART" id="SM00421">
    <property type="entry name" value="HTH_LUXR"/>
    <property type="match status" value="1"/>
</dbReference>
<dbReference type="Gene3D" id="1.10.10.10">
    <property type="entry name" value="Winged helix-like DNA-binding domain superfamily/Winged helix DNA-binding domain"/>
    <property type="match status" value="1"/>
</dbReference>
<dbReference type="InterPro" id="IPR011006">
    <property type="entry name" value="CheY-like_superfamily"/>
</dbReference>
<keyword evidence="1" id="KW-0238">DNA-binding</keyword>
<evidence type="ECO:0000313" key="5">
    <source>
        <dbReference type="Proteomes" id="UP000647172"/>
    </source>
</evidence>
<dbReference type="AlphaFoldDB" id="A0A919JVK5"/>
<accession>A0A919JVK5</accession>
<dbReference type="PANTHER" id="PTHR43214:SF44">
    <property type="entry name" value="TWO-COMPONENT RESPONSE REGULATOR"/>
    <property type="match status" value="1"/>
</dbReference>
<organism evidence="4 5">
    <name type="scientific">Actinoplanes nipponensis</name>
    <dbReference type="NCBI Taxonomy" id="135950"/>
    <lineage>
        <taxon>Bacteria</taxon>
        <taxon>Bacillati</taxon>
        <taxon>Actinomycetota</taxon>
        <taxon>Actinomycetes</taxon>
        <taxon>Micromonosporales</taxon>
        <taxon>Micromonosporaceae</taxon>
        <taxon>Actinoplanes</taxon>
    </lineage>
</organism>
<dbReference type="PANTHER" id="PTHR43214">
    <property type="entry name" value="TWO-COMPONENT RESPONSE REGULATOR"/>
    <property type="match status" value="1"/>
</dbReference>
<keyword evidence="5" id="KW-1185">Reference proteome</keyword>
<dbReference type="SUPFAM" id="SSF52172">
    <property type="entry name" value="CheY-like"/>
    <property type="match status" value="1"/>
</dbReference>
<sequence length="198" mass="21789">MQLRIAVADPLPVFRHGVRRILHDAGFESDAPEDLAGWVRDEQVRAVVLTIRSETDWELLEELHHSRSEVVLVALLDQVSVAASVRALRAGAACVVARDASPSALSEAFAAAVRGQSLVPVEVLRALSRPPEPASDRPTPDQRKWLRGLAAGRTVGQIAVEAGYSERMMFRLLRELYTRLGAENRTDAIVRAQARGWL</sequence>
<name>A0A919JVK5_9ACTN</name>
<dbReference type="PROSITE" id="PS50110">
    <property type="entry name" value="RESPONSE_REGULATORY"/>
    <property type="match status" value="1"/>
</dbReference>
<dbReference type="InterPro" id="IPR016032">
    <property type="entry name" value="Sig_transdc_resp-reg_C-effctor"/>
</dbReference>
<dbReference type="RefSeq" id="WP_203776095.1">
    <property type="nucleotide sequence ID" value="NZ_BAAAYJ010000097.1"/>
</dbReference>
<feature type="domain" description="Response regulatory" evidence="3">
    <location>
        <begin position="4"/>
        <end position="113"/>
    </location>
</feature>
<dbReference type="SUPFAM" id="SSF46894">
    <property type="entry name" value="C-terminal effector domain of the bipartite response regulators"/>
    <property type="match status" value="1"/>
</dbReference>
<comment type="caution">
    <text evidence="2">Lacks conserved residue(s) required for the propagation of feature annotation.</text>
</comment>
<gene>
    <name evidence="4" type="ORF">Ani05nite_73330</name>
</gene>
<evidence type="ECO:0000256" key="2">
    <source>
        <dbReference type="PROSITE-ProRule" id="PRU00169"/>
    </source>
</evidence>
<comment type="caution">
    <text evidence="4">The sequence shown here is derived from an EMBL/GenBank/DDBJ whole genome shotgun (WGS) entry which is preliminary data.</text>
</comment>
<dbReference type="GO" id="GO:0003677">
    <property type="term" value="F:DNA binding"/>
    <property type="evidence" value="ECO:0007669"/>
    <property type="project" value="UniProtKB-KW"/>
</dbReference>
<dbReference type="InterPro" id="IPR000792">
    <property type="entry name" value="Tscrpt_reg_LuxR_C"/>
</dbReference>
<dbReference type="GO" id="GO:0006355">
    <property type="term" value="P:regulation of DNA-templated transcription"/>
    <property type="evidence" value="ECO:0007669"/>
    <property type="project" value="InterPro"/>
</dbReference>
<dbReference type="InterPro" id="IPR039420">
    <property type="entry name" value="WalR-like"/>
</dbReference>